<dbReference type="OrthoDB" id="3725739at2"/>
<reference evidence="1 2" key="1">
    <citation type="journal article" date="2013" name="J. Microbiol.">
        <title>Lysinibacillus chungkukjangi sp. nov., isolated from Chungkukjang, Korean fermented soybean food.</title>
        <authorList>
            <person name="Kim S.J."/>
            <person name="Jang Y.H."/>
            <person name="Hamada M."/>
            <person name="Ahn J.H."/>
            <person name="Weon H.Y."/>
            <person name="Suzuki K."/>
            <person name="Whang K.S."/>
            <person name="Kwon S.W."/>
        </authorList>
    </citation>
    <scope>NUCLEOTIDE SEQUENCE [LARGE SCALE GENOMIC DNA]</scope>
    <source>
        <strain evidence="1 2">MCCC 1A12701</strain>
    </source>
</reference>
<evidence type="ECO:0000313" key="1">
    <source>
        <dbReference type="EMBL" id="RQW71561.1"/>
    </source>
</evidence>
<dbReference type="InterPro" id="IPR008497">
    <property type="entry name" value="DUF779"/>
</dbReference>
<keyword evidence="2" id="KW-1185">Reference proteome</keyword>
<comment type="caution">
    <text evidence="1">The sequence shown here is derived from an EMBL/GenBank/DDBJ whole genome shotgun (WGS) entry which is preliminary data.</text>
</comment>
<dbReference type="PIRSF" id="PIRSF009151">
    <property type="entry name" value="DUF779"/>
    <property type="match status" value="1"/>
</dbReference>
<gene>
    <name evidence="1" type="ORF">EBB45_19020</name>
</gene>
<dbReference type="Pfam" id="PF05610">
    <property type="entry name" value="DUF779"/>
    <property type="match status" value="1"/>
</dbReference>
<sequence length="110" mass="12307">MKKVIATEAATKLIQQLQAQHGELIFVHSEGCCDGTSPICMTKGDFYLGSRDEQIGDVVGVPYYMHTSNFAYWQHLQIVIDVTDGMGNSFSLESTENKSFIIRANQLNHH</sequence>
<dbReference type="AlphaFoldDB" id="A0A3N9U4Q2"/>
<protein>
    <submittedName>
        <fullName evidence="1">DUF779 domain-containing protein</fullName>
    </submittedName>
</protein>
<dbReference type="EMBL" id="RRCT01000032">
    <property type="protein sequence ID" value="RQW71561.1"/>
    <property type="molecule type" value="Genomic_DNA"/>
</dbReference>
<dbReference type="Proteomes" id="UP000274033">
    <property type="component" value="Unassembled WGS sequence"/>
</dbReference>
<proteinExistence type="predicted"/>
<accession>A0A3N9U4Q2</accession>
<name>A0A3N9U4Q2_9BACI</name>
<organism evidence="1 2">
    <name type="scientific">Lysinibacillus composti</name>
    <dbReference type="NCBI Taxonomy" id="720633"/>
    <lineage>
        <taxon>Bacteria</taxon>
        <taxon>Bacillati</taxon>
        <taxon>Bacillota</taxon>
        <taxon>Bacilli</taxon>
        <taxon>Bacillales</taxon>
        <taxon>Bacillaceae</taxon>
        <taxon>Lysinibacillus</taxon>
    </lineage>
</organism>
<evidence type="ECO:0000313" key="2">
    <source>
        <dbReference type="Proteomes" id="UP000274033"/>
    </source>
</evidence>